<dbReference type="PRINTS" id="PR00080">
    <property type="entry name" value="SDRFAMILY"/>
</dbReference>
<proteinExistence type="inferred from homology"/>
<dbReference type="SUPFAM" id="SSF51735">
    <property type="entry name" value="NAD(P)-binding Rossmann-fold domains"/>
    <property type="match status" value="1"/>
</dbReference>
<dbReference type="PANTHER" id="PTHR44196:SF1">
    <property type="entry name" value="DEHYDROGENASE_REDUCTASE SDR FAMILY MEMBER 7B"/>
    <property type="match status" value="1"/>
</dbReference>
<dbReference type="RefSeq" id="WP_252446491.1">
    <property type="nucleotide sequence ID" value="NZ_JAGSOV010000100.1"/>
</dbReference>
<dbReference type="InterPro" id="IPR036291">
    <property type="entry name" value="NAD(P)-bd_dom_sf"/>
</dbReference>
<gene>
    <name evidence="5" type="ORF">KDL28_38520</name>
</gene>
<protein>
    <submittedName>
        <fullName evidence="5">SDR family oxidoreductase</fullName>
    </submittedName>
</protein>
<keyword evidence="2" id="KW-0560">Oxidoreductase</keyword>
<dbReference type="Gene3D" id="3.40.50.720">
    <property type="entry name" value="NAD(P)-binding Rossmann-like Domain"/>
    <property type="match status" value="1"/>
</dbReference>
<evidence type="ECO:0000256" key="4">
    <source>
        <dbReference type="SAM" id="MobiDB-lite"/>
    </source>
</evidence>
<reference evidence="5" key="1">
    <citation type="submission" date="2021-04" db="EMBL/GenBank/DDBJ databases">
        <title>Pseudonocardia sp. nov., isolated from sandy soil of mangrove forest.</title>
        <authorList>
            <person name="Zan Z."/>
            <person name="Huang R."/>
            <person name="Liu W."/>
        </authorList>
    </citation>
    <scope>NUCLEOTIDE SEQUENCE</scope>
    <source>
        <strain evidence="5">S2-4</strain>
    </source>
</reference>
<name>A0ABT1AD71_9PSEU</name>
<evidence type="ECO:0000313" key="5">
    <source>
        <dbReference type="EMBL" id="MCO1660958.1"/>
    </source>
</evidence>
<evidence type="ECO:0000256" key="3">
    <source>
        <dbReference type="RuleBase" id="RU000363"/>
    </source>
</evidence>
<evidence type="ECO:0000313" key="6">
    <source>
        <dbReference type="Proteomes" id="UP001165283"/>
    </source>
</evidence>
<dbReference type="PRINTS" id="PR00081">
    <property type="entry name" value="GDHRDH"/>
</dbReference>
<dbReference type="Proteomes" id="UP001165283">
    <property type="component" value="Unassembled WGS sequence"/>
</dbReference>
<evidence type="ECO:0000256" key="1">
    <source>
        <dbReference type="ARBA" id="ARBA00006484"/>
    </source>
</evidence>
<comment type="similarity">
    <text evidence="1 3">Belongs to the short-chain dehydrogenases/reductases (SDR) family.</text>
</comment>
<dbReference type="PROSITE" id="PS00061">
    <property type="entry name" value="ADH_SHORT"/>
    <property type="match status" value="1"/>
</dbReference>
<organism evidence="5 6">
    <name type="scientific">Pseudonocardia humida</name>
    <dbReference type="NCBI Taxonomy" id="2800819"/>
    <lineage>
        <taxon>Bacteria</taxon>
        <taxon>Bacillati</taxon>
        <taxon>Actinomycetota</taxon>
        <taxon>Actinomycetes</taxon>
        <taxon>Pseudonocardiales</taxon>
        <taxon>Pseudonocardiaceae</taxon>
        <taxon>Pseudonocardia</taxon>
    </lineage>
</organism>
<accession>A0ABT1AD71</accession>
<comment type="caution">
    <text evidence="5">The sequence shown here is derived from an EMBL/GenBank/DDBJ whole genome shotgun (WGS) entry which is preliminary data.</text>
</comment>
<dbReference type="PANTHER" id="PTHR44196">
    <property type="entry name" value="DEHYDROGENASE/REDUCTASE SDR FAMILY MEMBER 7B"/>
    <property type="match status" value="1"/>
</dbReference>
<dbReference type="InterPro" id="IPR002347">
    <property type="entry name" value="SDR_fam"/>
</dbReference>
<feature type="region of interest" description="Disordered" evidence="4">
    <location>
        <begin position="306"/>
        <end position="326"/>
    </location>
</feature>
<keyword evidence="6" id="KW-1185">Reference proteome</keyword>
<dbReference type="EMBL" id="JAGSOV010000100">
    <property type="protein sequence ID" value="MCO1660958.1"/>
    <property type="molecule type" value="Genomic_DNA"/>
</dbReference>
<dbReference type="Pfam" id="PF00106">
    <property type="entry name" value="adh_short"/>
    <property type="match status" value="1"/>
</dbReference>
<dbReference type="InterPro" id="IPR020904">
    <property type="entry name" value="Sc_DH/Rdtase_CS"/>
</dbReference>
<sequence>MTDAPSDRPVALVTGASRGLGFLIAREFADRGHDLVVCARSAEGLRPAAEELRGRGATVLEVAADVGVEAEAQQLVERAQERFGRLDVLAVNAGIIQVGPMRELTAKEFAAAMDTMFWGQVHPVLAALPLLRRSRGRVLAITSIGGKLPAPHLLPYTAAKHAAVGFAEGLRVEAARDGVSVTVAVPGLMRTGSTRNALFSGQRTAERSWFTIADSLPGLSMSAEKAARRLVGATLRGRPEITLTLPAKVGARVHALAPSTTLRVLTLVNRLLPGPVGSGGPRPGHTATPPSRWFARLTRTDRAAAARLHQHDDEVAPSGGPSGEPA</sequence>
<evidence type="ECO:0000256" key="2">
    <source>
        <dbReference type="ARBA" id="ARBA00023002"/>
    </source>
</evidence>